<feature type="active site" description="Proton donor" evidence="9">
    <location>
        <position position="97"/>
    </location>
</feature>
<evidence type="ECO:0000256" key="1">
    <source>
        <dbReference type="ARBA" id="ARBA00005196"/>
    </source>
</evidence>
<dbReference type="Gene3D" id="3.10.310.10">
    <property type="entry name" value="Diaminopimelate Epimerase, Chain A, domain 1"/>
    <property type="match status" value="2"/>
</dbReference>
<keyword evidence="7 9" id="KW-0413">Isomerase</keyword>
<dbReference type="Proteomes" id="UP000740329">
    <property type="component" value="Unassembled WGS sequence"/>
</dbReference>
<evidence type="ECO:0000256" key="10">
    <source>
        <dbReference type="PROSITE-ProRule" id="PRU10125"/>
    </source>
</evidence>
<dbReference type="InterPro" id="IPR018510">
    <property type="entry name" value="DAP_epimerase_AS"/>
</dbReference>
<keyword evidence="6 9" id="KW-0457">Lysine biosynthesis</keyword>
<comment type="subunit">
    <text evidence="9">Homodimer.</text>
</comment>
<feature type="binding site" evidence="9">
    <location>
        <position position="28"/>
    </location>
    <ligand>
        <name>substrate</name>
    </ligand>
</feature>
<sequence length="325" mass="36459">MESIGFNEFMKSKKYINLEFTKMHALGNDYIVFNELDSLVVPEELKGEFSNKICKRGFSVGADGVIFVQKPSKIEIDYDADVRFRIFNSDGSEAEMCGNGIRCFSKYVHERTDFKNNPLRVQSEGGLRISEMEFDESNKDFVKNVRVYMGNPKYAMKDIPMAIENIAEDLEFMNLELPVNCECLKKIGKEALKLSVANVGNPHAVIILQENNLDVEFIRKNLNELGGYMECHPAFPEKINVHFINLINENEIQIITWERGAGYTTACGTGTTSSVAVCEKLSKTGCKVLAHLDGGDLEIEIVNNGNDVYMKGGAEISYDGILKNL</sequence>
<comment type="caution">
    <text evidence="11">The sequence shown here is derived from an EMBL/GenBank/DDBJ whole genome shotgun (WGS) entry which is preliminary data.</text>
</comment>
<dbReference type="EMBL" id="JAGGMV010000001">
    <property type="protein sequence ID" value="MBP2201039.1"/>
    <property type="molecule type" value="Genomic_DNA"/>
</dbReference>
<dbReference type="InterPro" id="IPR001653">
    <property type="entry name" value="DAP_epimerase_DapF"/>
</dbReference>
<dbReference type="GO" id="GO:0005829">
    <property type="term" value="C:cytosol"/>
    <property type="evidence" value="ECO:0007669"/>
    <property type="project" value="TreeGrafter"/>
</dbReference>
<name>A0A8J7USV7_METVO</name>
<comment type="catalytic activity">
    <reaction evidence="8 9">
        <text>(2S,6S)-2,6-diaminopimelate = meso-2,6-diaminopimelate</text>
        <dbReference type="Rhea" id="RHEA:15393"/>
        <dbReference type="ChEBI" id="CHEBI:57609"/>
        <dbReference type="ChEBI" id="CHEBI:57791"/>
        <dbReference type="EC" id="5.1.1.7"/>
    </reaction>
</comment>
<comment type="subcellular location">
    <subcellularLocation>
        <location evidence="9">Cytoplasm</location>
    </subcellularLocation>
</comment>
<dbReference type="UniPathway" id="UPA00034">
    <property type="reaction ID" value="UER00025"/>
</dbReference>
<evidence type="ECO:0000256" key="2">
    <source>
        <dbReference type="ARBA" id="ARBA00010219"/>
    </source>
</evidence>
<dbReference type="EC" id="5.1.1.7" evidence="3 9"/>
<evidence type="ECO:0000256" key="4">
    <source>
        <dbReference type="ARBA" id="ARBA00022490"/>
    </source>
</evidence>
<comment type="pathway">
    <text evidence="1 9">Amino-acid biosynthesis; L-lysine biosynthesis via DAP pathway; DL-2,6-diaminopimelate from LL-2,6-diaminopimelate: step 1/1.</text>
</comment>
<protein>
    <recommendedName>
        <fullName evidence="3 9">Diaminopimelate epimerase</fullName>
        <shortName evidence="9">DAP epimerase</shortName>
        <ecNumber evidence="3 9">5.1.1.7</ecNumber>
    </recommendedName>
    <alternativeName>
        <fullName evidence="9">PLP-independent amino acid racemase</fullName>
    </alternativeName>
</protein>
<evidence type="ECO:0000256" key="5">
    <source>
        <dbReference type="ARBA" id="ARBA00022605"/>
    </source>
</evidence>
<proteinExistence type="inferred from homology"/>
<dbReference type="Pfam" id="PF01678">
    <property type="entry name" value="DAP_epimerase"/>
    <property type="match status" value="2"/>
</dbReference>
<comment type="similarity">
    <text evidence="2 9">Belongs to the diaminopimelate epimerase family.</text>
</comment>
<evidence type="ECO:0000256" key="8">
    <source>
        <dbReference type="ARBA" id="ARBA00051712"/>
    </source>
</evidence>
<dbReference type="PROSITE" id="PS01326">
    <property type="entry name" value="DAP_EPIMERASE"/>
    <property type="match status" value="1"/>
</dbReference>
<reference evidence="11" key="1">
    <citation type="submission" date="2021-03" db="EMBL/GenBank/DDBJ databases">
        <title>Genomic Encyclopedia of Type Strains, Phase IV (KMG-V): Genome sequencing to study the core and pangenomes of soil and plant-associated prokaryotes.</title>
        <authorList>
            <person name="Whitman W."/>
        </authorList>
    </citation>
    <scope>NUCLEOTIDE SEQUENCE</scope>
    <source>
        <strain evidence="11">C4</strain>
    </source>
</reference>
<feature type="active site" description="Proton acceptor" evidence="9">
    <location>
        <position position="267"/>
    </location>
</feature>
<dbReference type="GO" id="GO:0009089">
    <property type="term" value="P:lysine biosynthetic process via diaminopimelate"/>
    <property type="evidence" value="ECO:0007669"/>
    <property type="project" value="UniProtKB-UniRule"/>
</dbReference>
<evidence type="ECO:0000313" key="11">
    <source>
        <dbReference type="EMBL" id="MBP2201039.1"/>
    </source>
</evidence>
<comment type="function">
    <text evidence="9">Catalyzes the stereoinversion of LL-2,6-diaminopimelate (L,L-DAP) to meso-diaminopimelate (meso-DAP), a precursor of L-lysine.</text>
</comment>
<feature type="binding site" evidence="9">
    <location>
        <begin position="268"/>
        <end position="269"/>
    </location>
    <ligand>
        <name>substrate</name>
    </ligand>
</feature>
<comment type="caution">
    <text evidence="9">Lacks conserved residue(s) required for the propagation of feature annotation.</text>
</comment>
<evidence type="ECO:0000256" key="7">
    <source>
        <dbReference type="ARBA" id="ARBA00023235"/>
    </source>
</evidence>
<dbReference type="NCBIfam" id="TIGR00652">
    <property type="entry name" value="DapF"/>
    <property type="match status" value="1"/>
</dbReference>
<keyword evidence="4 9" id="KW-0963">Cytoplasm</keyword>
<organism evidence="11 12">
    <name type="scientific">Methanococcus voltae</name>
    <dbReference type="NCBI Taxonomy" id="2188"/>
    <lineage>
        <taxon>Archaea</taxon>
        <taxon>Methanobacteriati</taxon>
        <taxon>Methanobacteriota</taxon>
        <taxon>Methanomada group</taxon>
        <taxon>Methanococci</taxon>
        <taxon>Methanococcales</taxon>
        <taxon>Methanococcaceae</taxon>
        <taxon>Methanococcus</taxon>
    </lineage>
</organism>
<dbReference type="SUPFAM" id="SSF54506">
    <property type="entry name" value="Diaminopimelate epimerase-like"/>
    <property type="match status" value="2"/>
</dbReference>
<feature type="site" description="Could be important to modulate the pK values of the two catalytic cysteine residues" evidence="9">
    <location>
        <position position="258"/>
    </location>
</feature>
<accession>A0A8J7USV7</accession>
<feature type="binding site" evidence="9">
    <location>
        <position position="201"/>
    </location>
    <ligand>
        <name>substrate</name>
    </ligand>
</feature>
<feature type="binding site" evidence="9">
    <location>
        <position position="240"/>
    </location>
    <ligand>
        <name>substrate</name>
    </ligand>
</feature>
<feature type="binding site" evidence="9">
    <location>
        <begin position="98"/>
        <end position="99"/>
    </location>
    <ligand>
        <name>substrate</name>
    </ligand>
</feature>
<dbReference type="GO" id="GO:0008837">
    <property type="term" value="F:diaminopimelate epimerase activity"/>
    <property type="evidence" value="ECO:0007669"/>
    <property type="project" value="UniProtKB-UniRule"/>
</dbReference>
<feature type="binding site" evidence="9">
    <location>
        <begin position="258"/>
        <end position="259"/>
    </location>
    <ligand>
        <name>substrate</name>
    </ligand>
</feature>
<evidence type="ECO:0000313" key="12">
    <source>
        <dbReference type="Proteomes" id="UP000740329"/>
    </source>
</evidence>
<dbReference type="HAMAP" id="MF_00197">
    <property type="entry name" value="DAP_epimerase"/>
    <property type="match status" value="1"/>
</dbReference>
<evidence type="ECO:0000256" key="6">
    <source>
        <dbReference type="ARBA" id="ARBA00023154"/>
    </source>
</evidence>
<dbReference type="PANTHER" id="PTHR31689">
    <property type="entry name" value="DIAMINOPIMELATE EPIMERASE, CHLOROPLASTIC"/>
    <property type="match status" value="1"/>
</dbReference>
<gene>
    <name evidence="9" type="primary">dapF</name>
    <name evidence="11" type="ORF">J3E07_000437</name>
</gene>
<dbReference type="FunFam" id="3.10.310.10:FF:000001">
    <property type="entry name" value="Diaminopimelate epimerase"/>
    <property type="match status" value="1"/>
</dbReference>
<feature type="site" description="Could be important to modulate the pK values of the two catalytic cysteine residues" evidence="9">
    <location>
        <position position="203"/>
    </location>
</feature>
<evidence type="ECO:0000256" key="9">
    <source>
        <dbReference type="HAMAP-Rule" id="MF_00197"/>
    </source>
</evidence>
<evidence type="ECO:0000256" key="3">
    <source>
        <dbReference type="ARBA" id="ARBA00013080"/>
    </source>
</evidence>
<dbReference type="AlphaFoldDB" id="A0A8J7USV7"/>
<feature type="active site" evidence="10">
    <location>
        <position position="97"/>
    </location>
</feature>
<feature type="binding site" evidence="9">
    <location>
        <position position="88"/>
    </location>
    <ligand>
        <name>substrate</name>
    </ligand>
</feature>
<keyword evidence="5 9" id="KW-0028">Amino-acid biosynthesis</keyword>
<dbReference type="PANTHER" id="PTHR31689:SF0">
    <property type="entry name" value="DIAMINOPIMELATE EPIMERASE"/>
    <property type="match status" value="1"/>
</dbReference>